<dbReference type="Gramene" id="CDF34195">
    <property type="protein sequence ID" value="CDF34195"/>
    <property type="gene ID" value="CHC_T00002856001"/>
</dbReference>
<dbReference type="RefSeq" id="XP_005714014.1">
    <property type="nucleotide sequence ID" value="XM_005713957.1"/>
</dbReference>
<keyword evidence="2" id="KW-1185">Reference proteome</keyword>
<name>R7Q9N8_CHOCR</name>
<dbReference type="AlphaFoldDB" id="R7Q9N8"/>
<gene>
    <name evidence="1" type="ORF">CHC_T00002856001</name>
</gene>
<proteinExistence type="predicted"/>
<sequence>MFYVGDISVGIYWPTCGEAKELGARVHRLVPVCETTTNKREIKGDDPGVRILVLQLLMSTAVNSSQTSGNESRDRKLHFLGKRWLATIT</sequence>
<evidence type="ECO:0000313" key="2">
    <source>
        <dbReference type="Proteomes" id="UP000012073"/>
    </source>
</evidence>
<dbReference type="Proteomes" id="UP000012073">
    <property type="component" value="Unassembled WGS sequence"/>
</dbReference>
<protein>
    <submittedName>
        <fullName evidence="1">Uncharacterized protein</fullName>
    </submittedName>
</protein>
<dbReference type="EMBL" id="HG001676">
    <property type="protein sequence ID" value="CDF34195.1"/>
    <property type="molecule type" value="Genomic_DNA"/>
</dbReference>
<accession>R7Q9N8</accession>
<dbReference type="GeneID" id="17321731"/>
<evidence type="ECO:0000313" key="1">
    <source>
        <dbReference type="EMBL" id="CDF34195.1"/>
    </source>
</evidence>
<organism evidence="1 2">
    <name type="scientific">Chondrus crispus</name>
    <name type="common">Carrageen Irish moss</name>
    <name type="synonym">Polymorpha crispa</name>
    <dbReference type="NCBI Taxonomy" id="2769"/>
    <lineage>
        <taxon>Eukaryota</taxon>
        <taxon>Rhodophyta</taxon>
        <taxon>Florideophyceae</taxon>
        <taxon>Rhodymeniophycidae</taxon>
        <taxon>Gigartinales</taxon>
        <taxon>Gigartinaceae</taxon>
        <taxon>Chondrus</taxon>
    </lineage>
</organism>
<dbReference type="KEGG" id="ccp:CHC_T00002856001"/>
<reference evidence="2" key="1">
    <citation type="journal article" date="2013" name="Proc. Natl. Acad. Sci. U.S.A.">
        <title>Genome structure and metabolic features in the red seaweed Chondrus crispus shed light on evolution of the Archaeplastida.</title>
        <authorList>
            <person name="Collen J."/>
            <person name="Porcel B."/>
            <person name="Carre W."/>
            <person name="Ball S.G."/>
            <person name="Chaparro C."/>
            <person name="Tonon T."/>
            <person name="Barbeyron T."/>
            <person name="Michel G."/>
            <person name="Noel B."/>
            <person name="Valentin K."/>
            <person name="Elias M."/>
            <person name="Artiguenave F."/>
            <person name="Arun A."/>
            <person name="Aury J.M."/>
            <person name="Barbosa-Neto J.F."/>
            <person name="Bothwell J.H."/>
            <person name="Bouget F.Y."/>
            <person name="Brillet L."/>
            <person name="Cabello-Hurtado F."/>
            <person name="Capella-Gutierrez S."/>
            <person name="Charrier B."/>
            <person name="Cladiere L."/>
            <person name="Cock J.M."/>
            <person name="Coelho S.M."/>
            <person name="Colleoni C."/>
            <person name="Czjzek M."/>
            <person name="Da Silva C."/>
            <person name="Delage L."/>
            <person name="Denoeud F."/>
            <person name="Deschamps P."/>
            <person name="Dittami S.M."/>
            <person name="Gabaldon T."/>
            <person name="Gachon C.M."/>
            <person name="Groisillier A."/>
            <person name="Herve C."/>
            <person name="Jabbari K."/>
            <person name="Katinka M."/>
            <person name="Kloareg B."/>
            <person name="Kowalczyk N."/>
            <person name="Labadie K."/>
            <person name="Leblanc C."/>
            <person name="Lopez P.J."/>
            <person name="McLachlan D.H."/>
            <person name="Meslet-Cladiere L."/>
            <person name="Moustafa A."/>
            <person name="Nehr Z."/>
            <person name="Nyvall Collen P."/>
            <person name="Panaud O."/>
            <person name="Partensky F."/>
            <person name="Poulain J."/>
            <person name="Rensing S.A."/>
            <person name="Rousvoal S."/>
            <person name="Samson G."/>
            <person name="Symeonidi A."/>
            <person name="Weissenbach J."/>
            <person name="Zambounis A."/>
            <person name="Wincker P."/>
            <person name="Boyen C."/>
        </authorList>
    </citation>
    <scope>NUCLEOTIDE SEQUENCE [LARGE SCALE GENOMIC DNA]</scope>
    <source>
        <strain evidence="2">cv. Stackhouse</strain>
    </source>
</reference>